<evidence type="ECO:0008006" key="6">
    <source>
        <dbReference type="Google" id="ProtNLM"/>
    </source>
</evidence>
<reference evidence="4 5" key="1">
    <citation type="submission" date="2020-12" db="EMBL/GenBank/DDBJ databases">
        <title>Metabolic potential, ecology and presence of endohyphal bacteria is reflected in genomic diversity of Mucoromycotina.</title>
        <authorList>
            <person name="Muszewska A."/>
            <person name="Okrasinska A."/>
            <person name="Steczkiewicz K."/>
            <person name="Drgas O."/>
            <person name="Orlowska M."/>
            <person name="Perlinska-Lenart U."/>
            <person name="Aleksandrzak-Piekarczyk T."/>
            <person name="Szatraj K."/>
            <person name="Zielenkiewicz U."/>
            <person name="Pilsyk S."/>
            <person name="Malc E."/>
            <person name="Mieczkowski P."/>
            <person name="Kruszewska J.S."/>
            <person name="Biernat P."/>
            <person name="Pawlowska J."/>
        </authorList>
    </citation>
    <scope>NUCLEOTIDE SEQUENCE [LARGE SCALE GENOMIC DNA]</scope>
    <source>
        <strain evidence="4 5">CBS 142.35</strain>
    </source>
</reference>
<protein>
    <recommendedName>
        <fullName evidence="6">Calcineurin-like phosphoesterase domain-containing protein</fullName>
    </recommendedName>
</protein>
<keyword evidence="1" id="KW-0732">Signal</keyword>
<dbReference type="Gene3D" id="3.90.780.10">
    <property type="entry name" value="5'-Nucleotidase, C-terminal domain"/>
    <property type="match status" value="1"/>
</dbReference>
<dbReference type="SUPFAM" id="SSF56300">
    <property type="entry name" value="Metallo-dependent phosphatases"/>
    <property type="match status" value="1"/>
</dbReference>
<dbReference type="OrthoDB" id="7722975at2759"/>
<dbReference type="InterPro" id="IPR036907">
    <property type="entry name" value="5'-Nucleotdase_C_sf"/>
</dbReference>
<dbReference type="Pfam" id="PF21953">
    <property type="entry name" value="NadN_nucleosid_C"/>
    <property type="match status" value="1"/>
</dbReference>
<dbReference type="GO" id="GO:0009166">
    <property type="term" value="P:nucleotide catabolic process"/>
    <property type="evidence" value="ECO:0007669"/>
    <property type="project" value="InterPro"/>
</dbReference>
<evidence type="ECO:0000259" key="3">
    <source>
        <dbReference type="Pfam" id="PF21953"/>
    </source>
</evidence>
<dbReference type="Proteomes" id="UP000646827">
    <property type="component" value="Unassembled WGS sequence"/>
</dbReference>
<dbReference type="InterPro" id="IPR014485">
    <property type="entry name" value="Pesterase_C1039"/>
</dbReference>
<name>A0A8H7S6K2_9FUNG</name>
<keyword evidence="5" id="KW-1185">Reference proteome</keyword>
<gene>
    <name evidence="4" type="ORF">INT45_004379</name>
</gene>
<dbReference type="GO" id="GO:0005576">
    <property type="term" value="C:extracellular region"/>
    <property type="evidence" value="ECO:0007669"/>
    <property type="project" value="UniProtKB-ARBA"/>
</dbReference>
<comment type="caution">
    <text evidence="4">The sequence shown here is derived from an EMBL/GenBank/DDBJ whole genome shotgun (WGS) entry which is preliminary data.</text>
</comment>
<dbReference type="GO" id="GO:0016787">
    <property type="term" value="F:hydrolase activity"/>
    <property type="evidence" value="ECO:0007669"/>
    <property type="project" value="InterPro"/>
</dbReference>
<feature type="signal peptide" evidence="1">
    <location>
        <begin position="1"/>
        <end position="21"/>
    </location>
</feature>
<dbReference type="GO" id="GO:0005829">
    <property type="term" value="C:cytosol"/>
    <property type="evidence" value="ECO:0007669"/>
    <property type="project" value="TreeGrafter"/>
</dbReference>
<evidence type="ECO:0000256" key="1">
    <source>
        <dbReference type="SAM" id="SignalP"/>
    </source>
</evidence>
<dbReference type="Pfam" id="PF00149">
    <property type="entry name" value="Metallophos"/>
    <property type="match status" value="1"/>
</dbReference>
<dbReference type="InterPro" id="IPR053828">
    <property type="entry name" value="Nucleosidase_C"/>
</dbReference>
<dbReference type="EMBL" id="JAEPRB010000041">
    <property type="protein sequence ID" value="KAG2224534.1"/>
    <property type="molecule type" value="Genomic_DNA"/>
</dbReference>
<feature type="domain" description="Calcineurin-like phosphoesterase" evidence="2">
    <location>
        <begin position="51"/>
        <end position="274"/>
    </location>
</feature>
<dbReference type="PANTHER" id="PTHR11575">
    <property type="entry name" value="5'-NUCLEOTIDASE-RELATED"/>
    <property type="match status" value="1"/>
</dbReference>
<organism evidence="4 5">
    <name type="scientific">Circinella minor</name>
    <dbReference type="NCBI Taxonomy" id="1195481"/>
    <lineage>
        <taxon>Eukaryota</taxon>
        <taxon>Fungi</taxon>
        <taxon>Fungi incertae sedis</taxon>
        <taxon>Mucoromycota</taxon>
        <taxon>Mucoromycotina</taxon>
        <taxon>Mucoromycetes</taxon>
        <taxon>Mucorales</taxon>
        <taxon>Lichtheimiaceae</taxon>
        <taxon>Circinella</taxon>
    </lineage>
</organism>
<dbReference type="PIRSF" id="PIRSF017316">
    <property type="entry name" value="Pesterase_C1039"/>
    <property type="match status" value="1"/>
</dbReference>
<sequence>MHTTSLITVATLLLTSTIVNGYPFSLEKREQPNVPATPDLKLKPLEWGDVNFIHTTDTHGWLEGHLMEESYNGDLGDFYSFVTRMKEKAKKKKKDLFIVDTGDTHDGNGFSDVTNPSGKISQPMLQKIPYDILAIGNHELYVDEITESVYNDFMPSWKGRYLSSNVYFKDINNNKTIPLGDKYAFFKGEFGTRVLAFGFLFDFTGNGDNSVVHTVENEILEPWFTEALTSHTPDIIALTGHTGIRFDEFNVALKAIRKHFPYIPIAVLGGHLHVRDFAIYDGWAAGIASGRYLESIGFFSIKGVKKSTKFIAKHGYNDTNTLPSNLTFHRRYLDQNRKTYIYHSVENKEKKFDTSIGKEMTQNITYWRSELGISQALGCSPQDYYLSSVEPTSNSSIYTLTAQEVLPKTVTDPNRPYPAHIILNSGALRYDIYKGNFTLDNVYQVSPFIDHFYYMAGVPYDAASQVLDRLNGDTNKNNFRRKRSIRNDYEQQLGLTYNIPILPRDANSLTPGYTTTDDLGSNGDDTKHSKIPYFDAKAFVGTDLPKVANATSLIDLVFVDFVESIVKSVVYDLTGKNYTVETTYGNPNITSSTMWVEFAKTHWAGNC</sequence>
<dbReference type="InterPro" id="IPR029052">
    <property type="entry name" value="Metallo-depent_PP-like"/>
</dbReference>
<dbReference type="Gene3D" id="3.60.21.10">
    <property type="match status" value="1"/>
</dbReference>
<proteinExistence type="predicted"/>
<evidence type="ECO:0000259" key="2">
    <source>
        <dbReference type="Pfam" id="PF00149"/>
    </source>
</evidence>
<accession>A0A8H7S6K2</accession>
<feature type="domain" description="Putative 5'-nucleotidase C-terminal" evidence="3">
    <location>
        <begin position="383"/>
        <end position="565"/>
    </location>
</feature>
<dbReference type="FunFam" id="3.60.21.10:FF:000043">
    <property type="entry name" value="Ser/Thr protein phosphatase family"/>
    <property type="match status" value="1"/>
</dbReference>
<evidence type="ECO:0000313" key="5">
    <source>
        <dbReference type="Proteomes" id="UP000646827"/>
    </source>
</evidence>
<dbReference type="InterPro" id="IPR006179">
    <property type="entry name" value="5_nucleotidase/apyrase"/>
</dbReference>
<dbReference type="InterPro" id="IPR004843">
    <property type="entry name" value="Calcineurin-like_PHP"/>
</dbReference>
<dbReference type="SUPFAM" id="SSF55816">
    <property type="entry name" value="5'-nucleotidase (syn. UDP-sugar hydrolase), C-terminal domain"/>
    <property type="match status" value="1"/>
</dbReference>
<feature type="chain" id="PRO_5034835575" description="Calcineurin-like phosphoesterase domain-containing protein" evidence="1">
    <location>
        <begin position="22"/>
        <end position="607"/>
    </location>
</feature>
<dbReference type="AlphaFoldDB" id="A0A8H7S6K2"/>
<dbReference type="PANTHER" id="PTHR11575:SF22">
    <property type="entry name" value="ADL392WP"/>
    <property type="match status" value="1"/>
</dbReference>
<evidence type="ECO:0000313" key="4">
    <source>
        <dbReference type="EMBL" id="KAG2224534.1"/>
    </source>
</evidence>